<proteinExistence type="inferred from homology"/>
<evidence type="ECO:0000256" key="6">
    <source>
        <dbReference type="ARBA" id="ARBA00022729"/>
    </source>
</evidence>
<evidence type="ECO:0000313" key="15">
    <source>
        <dbReference type="RefSeq" id="XP_071928974.1"/>
    </source>
</evidence>
<reference evidence="14" key="1">
    <citation type="journal article" date="2025" name="Foods">
        <title>Unveiling the Microbial Signatures of Arabica Coffee Cherries: Insights into Ripeness Specific Diversity, Functional Traits, and Implications for Quality and Safety.</title>
        <authorList>
            <consortium name="RefSeq"/>
            <person name="Tenea G.N."/>
            <person name="Cifuentes V."/>
            <person name="Reyes P."/>
            <person name="Cevallos-Vallejos M."/>
        </authorList>
    </citation>
    <scope>NUCLEOTIDE SEQUENCE [LARGE SCALE GENOMIC DNA]</scope>
</reference>
<keyword evidence="6 12" id="KW-0732">Signal</keyword>
<evidence type="ECO:0000256" key="7">
    <source>
        <dbReference type="ARBA" id="ARBA00023121"/>
    </source>
</evidence>
<protein>
    <submittedName>
        <fullName evidence="15 16">Non-specific lipid transfer protein GPI-anchored 26-like isoform X1</fullName>
    </submittedName>
</protein>
<organism evidence="14 16">
    <name type="scientific">Coffea arabica</name>
    <name type="common">Arabian coffee</name>
    <dbReference type="NCBI Taxonomy" id="13443"/>
    <lineage>
        <taxon>Eukaryota</taxon>
        <taxon>Viridiplantae</taxon>
        <taxon>Streptophyta</taxon>
        <taxon>Embryophyta</taxon>
        <taxon>Tracheophyta</taxon>
        <taxon>Spermatophyta</taxon>
        <taxon>Magnoliopsida</taxon>
        <taxon>eudicotyledons</taxon>
        <taxon>Gunneridae</taxon>
        <taxon>Pentapetalae</taxon>
        <taxon>asterids</taxon>
        <taxon>lamiids</taxon>
        <taxon>Gentianales</taxon>
        <taxon>Rubiaceae</taxon>
        <taxon>Ixoroideae</taxon>
        <taxon>Gardenieae complex</taxon>
        <taxon>Bertiereae - Coffeeae clade</taxon>
        <taxon>Coffeeae</taxon>
        <taxon>Coffea</taxon>
    </lineage>
</organism>
<keyword evidence="5" id="KW-0472">Membrane</keyword>
<feature type="signal peptide" evidence="12">
    <location>
        <begin position="1"/>
        <end position="26"/>
    </location>
</feature>
<evidence type="ECO:0000256" key="12">
    <source>
        <dbReference type="SAM" id="SignalP"/>
    </source>
</evidence>
<dbReference type="InterPro" id="IPR036312">
    <property type="entry name" value="Bifun_inhib/LTP/seed_sf"/>
</dbReference>
<dbReference type="Pfam" id="PF14368">
    <property type="entry name" value="LTP_2"/>
    <property type="match status" value="1"/>
</dbReference>
<feature type="chain" id="PRO_5045027521" evidence="12">
    <location>
        <begin position="27"/>
        <end position="207"/>
    </location>
</feature>
<keyword evidence="5" id="KW-0336">GPI-anchor</keyword>
<dbReference type="InterPro" id="IPR016140">
    <property type="entry name" value="Bifunc_inhib/LTP/seed_store"/>
</dbReference>
<evidence type="ECO:0000256" key="1">
    <source>
        <dbReference type="ARBA" id="ARBA00004609"/>
    </source>
</evidence>
<evidence type="ECO:0000313" key="16">
    <source>
        <dbReference type="RefSeq" id="XP_071928993.1"/>
    </source>
</evidence>
<gene>
    <name evidence="16" type="primary">LOC113689989</name>
    <name evidence="15" type="synonym">LOC140004343</name>
</gene>
<dbReference type="InterPro" id="IPR043325">
    <property type="entry name" value="LTSS"/>
</dbReference>
<keyword evidence="10" id="KW-0449">Lipoprotein</keyword>
<sequence>MASKRTETCLVLVLVLILSLWSGAKAQSGSSCANTLVGLSPCLSYVTGNSSTPSPACCTQLAGAVQSAPRCLCTLTNGASNFMGLNINQTLALALPGACNVRTPPISQCNSAANGPASSPASSPAAAPAATSPASPSADAPQTTPESPTTLPANPTTAPPLPSAIFPTGTTSKAVPAAPGSTSDGSLVKPALFLLLAALASTAVFDL</sequence>
<evidence type="ECO:0000256" key="2">
    <source>
        <dbReference type="ARBA" id="ARBA00009748"/>
    </source>
</evidence>
<accession>A0ABM4WB22</accession>
<comment type="subcellular location">
    <subcellularLocation>
        <location evidence="1">Cell membrane</location>
        <topology evidence="1">Lipid-anchor</topology>
        <topology evidence="1">GPI-anchor</topology>
    </subcellularLocation>
</comment>
<feature type="compositionally biased region" description="Low complexity" evidence="11">
    <location>
        <begin position="111"/>
        <end position="141"/>
    </location>
</feature>
<dbReference type="PRINTS" id="PR00382">
    <property type="entry name" value="LIPIDTRNSFER"/>
</dbReference>
<evidence type="ECO:0000256" key="10">
    <source>
        <dbReference type="ARBA" id="ARBA00023288"/>
    </source>
</evidence>
<dbReference type="GeneID" id="113689989"/>
<feature type="domain" description="Bifunctional inhibitor/plant lipid transfer protein/seed storage helical" evidence="13">
    <location>
        <begin position="32"/>
        <end position="109"/>
    </location>
</feature>
<evidence type="ECO:0000256" key="11">
    <source>
        <dbReference type="SAM" id="MobiDB-lite"/>
    </source>
</evidence>
<evidence type="ECO:0000256" key="4">
    <source>
        <dbReference type="ARBA" id="ARBA00022475"/>
    </source>
</evidence>
<dbReference type="Gene3D" id="1.10.110.10">
    <property type="entry name" value="Plant lipid-transfer and hydrophobic proteins"/>
    <property type="match status" value="1"/>
</dbReference>
<evidence type="ECO:0000256" key="5">
    <source>
        <dbReference type="ARBA" id="ARBA00022622"/>
    </source>
</evidence>
<keyword evidence="8" id="KW-1015">Disulfide bond</keyword>
<feature type="region of interest" description="Disordered" evidence="11">
    <location>
        <begin position="111"/>
        <end position="183"/>
    </location>
</feature>
<keyword evidence="3" id="KW-0813">Transport</keyword>
<dbReference type="InterPro" id="IPR000528">
    <property type="entry name" value="Plant_nsLTP"/>
</dbReference>
<evidence type="ECO:0000256" key="8">
    <source>
        <dbReference type="ARBA" id="ARBA00023157"/>
    </source>
</evidence>
<reference evidence="15 16" key="2">
    <citation type="submission" date="2025-05" db="UniProtKB">
        <authorList>
            <consortium name="RefSeq"/>
        </authorList>
    </citation>
    <scope>NUCLEOTIDE SEQUENCE [LARGE SCALE GENOMIC DNA]</scope>
    <source>
        <tissue evidence="15 16">Leaves</tissue>
    </source>
</reference>
<keyword evidence="14" id="KW-1185">Reference proteome</keyword>
<dbReference type="RefSeq" id="XP_071928974.1">
    <property type="nucleotide sequence ID" value="XM_072072873.1"/>
</dbReference>
<name>A0ABM4WB22_COFAR</name>
<evidence type="ECO:0000256" key="9">
    <source>
        <dbReference type="ARBA" id="ARBA00023180"/>
    </source>
</evidence>
<evidence type="ECO:0000256" key="3">
    <source>
        <dbReference type="ARBA" id="ARBA00022448"/>
    </source>
</evidence>
<keyword evidence="7" id="KW-0446">Lipid-binding</keyword>
<evidence type="ECO:0000259" key="13">
    <source>
        <dbReference type="SMART" id="SM00499"/>
    </source>
</evidence>
<keyword evidence="9" id="KW-0325">Glycoprotein</keyword>
<comment type="similarity">
    <text evidence="2">Belongs to the plant LTP family.</text>
</comment>
<dbReference type="SUPFAM" id="SSF47699">
    <property type="entry name" value="Bifunctional inhibitor/lipid-transfer protein/seed storage 2S albumin"/>
    <property type="match status" value="1"/>
</dbReference>
<keyword evidence="4" id="KW-1003">Cell membrane</keyword>
<dbReference type="RefSeq" id="XP_071928993.1">
    <property type="nucleotide sequence ID" value="XM_072072892.1"/>
</dbReference>
<dbReference type="PANTHER" id="PTHR33044">
    <property type="entry name" value="BIFUNCTIONAL INHIBITOR/LIPID-TRANSFER PROTEIN/SEED STORAGE 2S ALBUMIN SUPERFAMILY PROTEIN-RELATED"/>
    <property type="match status" value="1"/>
</dbReference>
<dbReference type="SMART" id="SM00499">
    <property type="entry name" value="AAI"/>
    <property type="match status" value="1"/>
</dbReference>
<evidence type="ECO:0000313" key="14">
    <source>
        <dbReference type="Proteomes" id="UP001652660"/>
    </source>
</evidence>
<dbReference type="Proteomes" id="UP001652660">
    <property type="component" value="Chromosome 1e"/>
</dbReference>
<dbReference type="CDD" id="cd00010">
    <property type="entry name" value="AAI_LTSS"/>
    <property type="match status" value="1"/>
</dbReference>